<protein>
    <submittedName>
        <fullName evidence="2">Amidohydrolase family protein</fullName>
    </submittedName>
</protein>
<evidence type="ECO:0000313" key="3">
    <source>
        <dbReference type="Proteomes" id="UP000595917"/>
    </source>
</evidence>
<name>A0A7T7XLK1_9SPIR</name>
<gene>
    <name evidence="2" type="ORF">JFL75_16110</name>
</gene>
<reference evidence="2" key="1">
    <citation type="submission" date="2021-01" db="EMBL/GenBank/DDBJ databases">
        <title>Description of Breznakiella homolactica.</title>
        <authorList>
            <person name="Song Y."/>
            <person name="Brune A."/>
        </authorList>
    </citation>
    <scope>NUCLEOTIDE SEQUENCE</scope>
    <source>
        <strain evidence="2">RmG30</strain>
    </source>
</reference>
<dbReference type="AlphaFoldDB" id="A0A7T7XLK1"/>
<dbReference type="EMBL" id="CP067089">
    <property type="protein sequence ID" value="QQO08443.1"/>
    <property type="molecule type" value="Genomic_DNA"/>
</dbReference>
<dbReference type="Gene3D" id="2.30.40.10">
    <property type="entry name" value="Urease, subunit C, domain 1"/>
    <property type="match status" value="1"/>
</dbReference>
<accession>A0A7T7XLK1</accession>
<organism evidence="2 3">
    <name type="scientific">Breznakiella homolactica</name>
    <dbReference type="NCBI Taxonomy" id="2798577"/>
    <lineage>
        <taxon>Bacteria</taxon>
        <taxon>Pseudomonadati</taxon>
        <taxon>Spirochaetota</taxon>
        <taxon>Spirochaetia</taxon>
        <taxon>Spirochaetales</taxon>
        <taxon>Breznakiellaceae</taxon>
        <taxon>Breznakiella</taxon>
    </lineage>
</organism>
<keyword evidence="3" id="KW-1185">Reference proteome</keyword>
<dbReference type="InterPro" id="IPR011059">
    <property type="entry name" value="Metal-dep_hydrolase_composite"/>
</dbReference>
<evidence type="ECO:0000313" key="2">
    <source>
        <dbReference type="EMBL" id="QQO08443.1"/>
    </source>
</evidence>
<dbReference type="Gene3D" id="3.20.20.140">
    <property type="entry name" value="Metal-dependent hydrolases"/>
    <property type="match status" value="2"/>
</dbReference>
<proteinExistence type="predicted"/>
<dbReference type="PANTHER" id="PTHR11647">
    <property type="entry name" value="HYDRANTOINASE/DIHYDROPYRIMIDINASE FAMILY MEMBER"/>
    <property type="match status" value="1"/>
</dbReference>
<dbReference type="InterPro" id="IPR032466">
    <property type="entry name" value="Metal_Hydrolase"/>
</dbReference>
<dbReference type="PANTHER" id="PTHR11647:SF1">
    <property type="entry name" value="COLLAPSIN RESPONSE MEDIATOR PROTEIN"/>
    <property type="match status" value="1"/>
</dbReference>
<dbReference type="InterPro" id="IPR013108">
    <property type="entry name" value="Amidohydro_3"/>
</dbReference>
<dbReference type="GO" id="GO:0005829">
    <property type="term" value="C:cytosol"/>
    <property type="evidence" value="ECO:0007669"/>
    <property type="project" value="TreeGrafter"/>
</dbReference>
<evidence type="ECO:0000259" key="1">
    <source>
        <dbReference type="Pfam" id="PF07969"/>
    </source>
</evidence>
<dbReference type="RefSeq" id="WP_215625749.1">
    <property type="nucleotide sequence ID" value="NZ_CP067089.2"/>
</dbReference>
<dbReference type="SUPFAM" id="SSF51338">
    <property type="entry name" value="Composite domain of metallo-dependent hydrolases"/>
    <property type="match status" value="1"/>
</dbReference>
<feature type="domain" description="Amidohydrolase 3" evidence="1">
    <location>
        <begin position="46"/>
        <end position="515"/>
    </location>
</feature>
<dbReference type="Proteomes" id="UP000595917">
    <property type="component" value="Chromosome"/>
</dbReference>
<dbReference type="GO" id="GO:0016812">
    <property type="term" value="F:hydrolase activity, acting on carbon-nitrogen (but not peptide) bonds, in cyclic amides"/>
    <property type="evidence" value="ECO:0007669"/>
    <property type="project" value="TreeGrafter"/>
</dbReference>
<sequence>MNYDLIIRGGTVIDGSGSPGFIADVAVSGDTVARIAPAIADQGKLEIDARGKTVIPGFIDPHVHEELTLFSDNHYELFLRQGVTTTINGNCGHSVSPGNESYIVDYFYNNGLISPDNQRTFKRDFPRWDTFRGYISAAEKTGTAVNLGVLLGHGTIRQYVMNGAHDRPPTPDEKKAIERIIRDGMEQGAWGLSFGLDYVPSRYAKTEEIIDCARIVAEYGGTVTAHLRHWIGVNEAVEEMIKVSRETGVKVQISHLRSDAEDAFEIARKAIEEGLPIRIDTIPRSTGHCNRKDKLIQSIMALTDTFFDQGVEGVKAALHTAEGRQAIRTECPKFKTDMEKVYIVLSDDPALEGRSIADIARERGDADPVDTMLDLTGDDSNYTFWLGGPVRDDFGRDHSPVIMANPYVSVGTDRIMGDPFDPFFWYELQRYGGFPAFMNMYRRAGISVEEIVRRNTSLPADHFGLVRRGRLREGDFADIAVIDLERYRFPSPEEADYRKPQTMAEGAAAVVVNGTVALDGQGLTNKLSGRMLTRTDK</sequence>
<dbReference type="Pfam" id="PF07969">
    <property type="entry name" value="Amidohydro_3"/>
    <property type="match status" value="1"/>
</dbReference>
<dbReference type="SUPFAM" id="SSF51556">
    <property type="entry name" value="Metallo-dependent hydrolases"/>
    <property type="match status" value="1"/>
</dbReference>
<dbReference type="KEGG" id="bhc:JFL75_16110"/>
<dbReference type="InterPro" id="IPR050378">
    <property type="entry name" value="Metallo-dep_Hydrolases_sf"/>
</dbReference>